<evidence type="ECO:0000313" key="5">
    <source>
        <dbReference type="Proteomes" id="UP000228867"/>
    </source>
</evidence>
<dbReference type="GO" id="GO:0000049">
    <property type="term" value="F:tRNA binding"/>
    <property type="evidence" value="ECO:0007669"/>
    <property type="project" value="UniProtKB-KW"/>
</dbReference>
<name>A0A2H0NGU1_9BACT</name>
<dbReference type="SUPFAM" id="SSF53178">
    <property type="entry name" value="Peptidyl-tRNA hydrolase-like"/>
    <property type="match status" value="1"/>
</dbReference>
<keyword evidence="1" id="KW-0820">tRNA-binding</keyword>
<protein>
    <submittedName>
        <fullName evidence="4">Aminoacyl-tRNA hydrolase</fullName>
    </submittedName>
</protein>
<dbReference type="AlphaFoldDB" id="A0A2H0NGU1"/>
<keyword evidence="3" id="KW-0694">RNA-binding</keyword>
<dbReference type="EMBL" id="PCWR01000037">
    <property type="protein sequence ID" value="PIR07286.1"/>
    <property type="molecule type" value="Genomic_DNA"/>
</dbReference>
<organism evidence="4 5">
    <name type="scientific">Candidatus Jorgensenbacteria bacterium CG11_big_fil_rev_8_21_14_0_20_38_23</name>
    <dbReference type="NCBI Taxonomy" id="1974594"/>
    <lineage>
        <taxon>Bacteria</taxon>
        <taxon>Candidatus Joergenseniibacteriota</taxon>
    </lineage>
</organism>
<dbReference type="Proteomes" id="UP000228867">
    <property type="component" value="Unassembled WGS sequence"/>
</dbReference>
<evidence type="ECO:0000313" key="4">
    <source>
        <dbReference type="EMBL" id="PIR07286.1"/>
    </source>
</evidence>
<sequence>MPEKIKSKNPEQIRFIVGLGNPGNEYKNTFHNIGSLAVDYLTKENLNFRRSPKTKNFEYLRANNLIFVRPLTFMNESGIAVRQALQYFKIKPVEILIIHDDSDIELGKYKLSFGRGSAGHKGIESIIKNLKTKNFWRLRLGVKTTGQKIKAGALVLKKISAPTQKIFQKVFEEVNKNIISQNSKLA</sequence>
<dbReference type="NCBIfam" id="TIGR00447">
    <property type="entry name" value="pth"/>
    <property type="match status" value="1"/>
</dbReference>
<comment type="caution">
    <text evidence="4">The sequence shown here is derived from an EMBL/GenBank/DDBJ whole genome shotgun (WGS) entry which is preliminary data.</text>
</comment>
<gene>
    <name evidence="4" type="ORF">COV54_01615</name>
</gene>
<proteinExistence type="predicted"/>
<dbReference type="PANTHER" id="PTHR17224:SF1">
    <property type="entry name" value="PEPTIDYL-TRNA HYDROLASE"/>
    <property type="match status" value="1"/>
</dbReference>
<dbReference type="PANTHER" id="PTHR17224">
    <property type="entry name" value="PEPTIDYL-TRNA HYDROLASE"/>
    <property type="match status" value="1"/>
</dbReference>
<dbReference type="Gene3D" id="3.40.50.1470">
    <property type="entry name" value="Peptidyl-tRNA hydrolase"/>
    <property type="match status" value="1"/>
</dbReference>
<dbReference type="GO" id="GO:0004045">
    <property type="term" value="F:peptidyl-tRNA hydrolase activity"/>
    <property type="evidence" value="ECO:0007669"/>
    <property type="project" value="InterPro"/>
</dbReference>
<dbReference type="Pfam" id="PF01195">
    <property type="entry name" value="Pept_tRNA_hydro"/>
    <property type="match status" value="1"/>
</dbReference>
<evidence type="ECO:0000256" key="3">
    <source>
        <dbReference type="ARBA" id="ARBA00022884"/>
    </source>
</evidence>
<dbReference type="InterPro" id="IPR001328">
    <property type="entry name" value="Pept_tRNA_hydro"/>
</dbReference>
<reference evidence="4 5" key="1">
    <citation type="submission" date="2017-09" db="EMBL/GenBank/DDBJ databases">
        <title>Depth-based differentiation of microbial function through sediment-hosted aquifers and enrichment of novel symbionts in the deep terrestrial subsurface.</title>
        <authorList>
            <person name="Probst A.J."/>
            <person name="Ladd B."/>
            <person name="Jarett J.K."/>
            <person name="Geller-Mcgrath D.E."/>
            <person name="Sieber C.M."/>
            <person name="Emerson J.B."/>
            <person name="Anantharaman K."/>
            <person name="Thomas B.C."/>
            <person name="Malmstrom R."/>
            <person name="Stieglmeier M."/>
            <person name="Klingl A."/>
            <person name="Woyke T."/>
            <person name="Ryan C.M."/>
            <person name="Banfield J.F."/>
        </authorList>
    </citation>
    <scope>NUCLEOTIDE SEQUENCE [LARGE SCALE GENOMIC DNA]</scope>
    <source>
        <strain evidence="4">CG11_big_fil_rev_8_21_14_0_20_38_23</strain>
    </source>
</reference>
<dbReference type="CDD" id="cd00462">
    <property type="entry name" value="PTH"/>
    <property type="match status" value="1"/>
</dbReference>
<dbReference type="InterPro" id="IPR036416">
    <property type="entry name" value="Pept_tRNA_hydro_sf"/>
</dbReference>
<evidence type="ECO:0000256" key="2">
    <source>
        <dbReference type="ARBA" id="ARBA00022801"/>
    </source>
</evidence>
<keyword evidence="2 4" id="KW-0378">Hydrolase</keyword>
<evidence type="ECO:0000256" key="1">
    <source>
        <dbReference type="ARBA" id="ARBA00022555"/>
    </source>
</evidence>
<accession>A0A2H0NGU1</accession>